<name>A0AAX3BF77_9SPIR</name>
<evidence type="ECO:0008006" key="3">
    <source>
        <dbReference type="Google" id="ProtNLM"/>
    </source>
</evidence>
<accession>A0AAX3BF77</accession>
<proteinExistence type="predicted"/>
<dbReference type="Proteomes" id="UP001056539">
    <property type="component" value="Chromosome"/>
</dbReference>
<keyword evidence="2" id="KW-1185">Reference proteome</keyword>
<dbReference type="RefSeq" id="WP_271436041.1">
    <property type="nucleotide sequence ID" value="NZ_CP073355.1"/>
</dbReference>
<dbReference type="EMBL" id="CP073355">
    <property type="protein sequence ID" value="URA10909.1"/>
    <property type="molecule type" value="Genomic_DNA"/>
</dbReference>
<reference evidence="1" key="1">
    <citation type="submission" date="2021-04" db="EMBL/GenBank/DDBJ databases">
        <authorList>
            <person name="Postec A."/>
        </authorList>
    </citation>
    <scope>NUCLEOTIDE SEQUENCE</scope>
    <source>
        <strain evidence="1">F1F22</strain>
    </source>
</reference>
<protein>
    <recommendedName>
        <fullName evidence="3">Transporter</fullName>
    </recommendedName>
</protein>
<dbReference type="AlphaFoldDB" id="A0AAX3BF77"/>
<dbReference type="KEGG" id="taqu:KDW03_03660"/>
<reference evidence="1" key="2">
    <citation type="submission" date="2022-06" db="EMBL/GenBank/DDBJ databases">
        <title>Thermospira aquatica gen. nov., sp. nov.</title>
        <authorList>
            <person name="Ben Ali Gam Z."/>
            <person name="Labat M."/>
        </authorList>
    </citation>
    <scope>NUCLEOTIDE SEQUENCE</scope>
    <source>
        <strain evidence="1">F1F22</strain>
    </source>
</reference>
<evidence type="ECO:0000313" key="1">
    <source>
        <dbReference type="EMBL" id="URA10909.1"/>
    </source>
</evidence>
<sequence length="231" mass="24919">MKRIVVGVFFGMLVTLGFGAPTYSGADGYIIVPSVDAAYSGRLGLSVKYTPQLPLTVAANFSPLSQLELGAGIDISTQPTSPLLLNGKFQFTKQGAIGAMGEIGLDNTGNFFSLYFAWQEGFKASGIGSSGATFLVGYTFNNAWNINFAIGFQRNFLIPQLYIVADFSNFPYKYGVGASYANDHRGILNAGLRFILTDFFSLDFVGLDLMDANRSLMVGGNLYLGLWGGRR</sequence>
<organism evidence="1 2">
    <name type="scientific">Thermospira aquatica</name>
    <dbReference type="NCBI Taxonomy" id="2828656"/>
    <lineage>
        <taxon>Bacteria</taxon>
        <taxon>Pseudomonadati</taxon>
        <taxon>Spirochaetota</taxon>
        <taxon>Spirochaetia</taxon>
        <taxon>Brevinematales</taxon>
        <taxon>Thermospiraceae</taxon>
        <taxon>Thermospira</taxon>
    </lineage>
</organism>
<evidence type="ECO:0000313" key="2">
    <source>
        <dbReference type="Proteomes" id="UP001056539"/>
    </source>
</evidence>
<gene>
    <name evidence="1" type="ORF">KDW03_03660</name>
</gene>